<dbReference type="GO" id="GO:0051604">
    <property type="term" value="P:protein maturation"/>
    <property type="evidence" value="ECO:0007669"/>
    <property type="project" value="UniProtKB-UniRule"/>
</dbReference>
<evidence type="ECO:0000256" key="3">
    <source>
        <dbReference type="ARBA" id="ARBA00022737"/>
    </source>
</evidence>
<evidence type="ECO:0000256" key="1">
    <source>
        <dbReference type="ARBA" id="ARBA00004123"/>
    </source>
</evidence>
<dbReference type="GO" id="GO:0006281">
    <property type="term" value="P:DNA repair"/>
    <property type="evidence" value="ECO:0007669"/>
    <property type="project" value="UniProtKB-UniRule"/>
</dbReference>
<name>A0A445CFH9_ARAHY</name>
<dbReference type="PANTHER" id="PTHR12891">
    <property type="entry name" value="DNA REPAIR/TRANSCRIPTION PROTEIN MET18/MMS19"/>
    <property type="match status" value="1"/>
</dbReference>
<dbReference type="InterPro" id="IPR024687">
    <property type="entry name" value="MMS19_C"/>
</dbReference>
<comment type="subcellular location">
    <subcellularLocation>
        <location evidence="1 5">Nucleus</location>
    </subcellularLocation>
</comment>
<dbReference type="Pfam" id="PF12460">
    <property type="entry name" value="MMS19_C"/>
    <property type="match status" value="1"/>
</dbReference>
<evidence type="ECO:0000256" key="5">
    <source>
        <dbReference type="RuleBase" id="RU367072"/>
    </source>
</evidence>
<keyword evidence="4 5" id="KW-0539">Nucleus</keyword>
<dbReference type="InterPro" id="IPR039920">
    <property type="entry name" value="MMS19"/>
</dbReference>
<dbReference type="InterPro" id="IPR029240">
    <property type="entry name" value="MMS19_N"/>
</dbReference>
<keyword evidence="5" id="KW-0234">DNA repair</keyword>
<comment type="function">
    <text evidence="5">Key component of the cytosolic iron-sulfur protein assembly (CIA) complex, a multiprotein complex that mediates the incorporation of iron-sulfur cluster into apoproteins specifically involved in DNA metabolism and genomic integrity. In the CIA complex, MMS19 acts as an adapter between early-acting CIA components and a subset of cellular target iron-sulfur proteins.</text>
</comment>
<sequence>MAEPSELSRYIESYVDSSSTPAQQAASLDSVGCLVKSDSLTLEALVRELQIYLTTTDNVIRARGILLLGEVLKRIESKPLGSANIHTLVVFFKDRLADWRALRGALIGCLSLIRRKSVVGMVTGTDAKAIVQSFLDYIQVQSLGQYDRKLSLELLDCLLERYSDVLASLGEELIYGICEAVDIEKDPECLMLIFHIIETVGKLYLDPSGPNTNFVEEIFDILEAYFPIHFTHPVGDDAHVQRDDLSRALMAAFSSTPLFEPYLIPLLLDKLSSSLHSAKIDSLRYLRACSSKYGAERITKYVRAIWPLIKDIISTYLEDPDFSFTLAPLNGFGPSKNELVIEALSLLQQLILQNSNLLVSLIIDDEDVNICIKTTASYEKYNDIPVQEKKKLHCVGCILHVMAKTSLPSCNEVFQNHFSRIMDNVVSVGNLDNPQNGEVFPSQRVKFGLLYLCIELLEGCRKLFSVSEHPALQYVLEHETCCTELHRFSTPLFNAFCSVLALSNEICPLDPEIYIAVKGLQILAMFCSDVFPVPMLLFEDILKKLMSIIIEDSNKMTLWEAALKALFHIGSFVQKFDESEKAMSYKSLVVEKAAELLSINDINLPLSLKVKALSEIGMTGKINMLTVLQGLRGVVFANVSDVCASRNSRSFETAVQLLECYSCKLLPWIHENRCSEEFIEQFAVDIWAHAGNCMDICAPFEEKGLLDALMKVMKVSVASCSVDSQNTIILKAYTVLSSHTNFQLNKVERMPLSPGQYDISHRDEWILSLFASAIIAVCSKTHIPNLRVLLDLFMVMHLRGIVPAAQALGSIINKLASKSSSAESSSDLTLEEALDIIFCTKLWFSTSDMLQRTNRTNGSAMVITDLCLGGANDRLLQINAICGLSWIGKGLLMCGQEKIKDIAMIFIGCLKTEVQPLDPLVMKCAADAFHVLMSDSDVCLNKKFHAIIRPLYKQRFFSSMMPVFQQLITKSHPSFSRSFLYRAMAHIISDTPLIVILNDANKLIPVLLDCMSILTEDVQDKDILYGLLLLLSGILTNKNGTEAVTENAHIIISCLTRLVDYPNKTLVRETAIQCLLAMSELPHARIYPMRTQVLQSIAKALDDKKRSVRCEAIRCRRAWLVT</sequence>
<keyword evidence="5" id="KW-0227">DNA damage</keyword>
<evidence type="ECO:0000259" key="7">
    <source>
        <dbReference type="Pfam" id="PF14500"/>
    </source>
</evidence>
<comment type="similarity">
    <text evidence="2 5">Belongs to the MET18/MMS19 family.</text>
</comment>
<dbReference type="EMBL" id="SDMP01000007">
    <property type="protein sequence ID" value="RYR49676.1"/>
    <property type="molecule type" value="Genomic_DNA"/>
</dbReference>
<protein>
    <recommendedName>
        <fullName evidence="5">MMS19 nucleotide excision repair protein</fullName>
    </recommendedName>
</protein>
<dbReference type="Pfam" id="PF14500">
    <property type="entry name" value="MMS19_N"/>
    <property type="match status" value="1"/>
</dbReference>
<evidence type="ECO:0000256" key="2">
    <source>
        <dbReference type="ARBA" id="ARBA00009340"/>
    </source>
</evidence>
<evidence type="ECO:0000256" key="4">
    <source>
        <dbReference type="ARBA" id="ARBA00023242"/>
    </source>
</evidence>
<feature type="domain" description="MMS19 C-terminal" evidence="6">
    <location>
        <begin position="699"/>
        <end position="1078"/>
    </location>
</feature>
<accession>A0A445CFH9</accession>
<dbReference type="PANTHER" id="PTHR12891:SF0">
    <property type="entry name" value="MMS19 NUCLEOTIDE EXCISION REPAIR PROTEIN HOMOLOG"/>
    <property type="match status" value="1"/>
</dbReference>
<dbReference type="Proteomes" id="UP000289738">
    <property type="component" value="Chromosome A07"/>
</dbReference>
<feature type="domain" description="MMS19 N-terminal" evidence="7">
    <location>
        <begin position="46"/>
        <end position="313"/>
    </location>
</feature>
<evidence type="ECO:0000259" key="6">
    <source>
        <dbReference type="Pfam" id="PF12460"/>
    </source>
</evidence>
<keyword evidence="9" id="KW-1185">Reference proteome</keyword>
<dbReference type="InterPro" id="IPR016024">
    <property type="entry name" value="ARM-type_fold"/>
</dbReference>
<dbReference type="Gene3D" id="1.25.10.10">
    <property type="entry name" value="Leucine-rich Repeat Variant"/>
    <property type="match status" value="1"/>
</dbReference>
<keyword evidence="3" id="KW-0677">Repeat</keyword>
<dbReference type="GO" id="GO:0016226">
    <property type="term" value="P:iron-sulfur cluster assembly"/>
    <property type="evidence" value="ECO:0007669"/>
    <property type="project" value="UniProtKB-UniRule"/>
</dbReference>
<dbReference type="STRING" id="3818.A0A445CFH9"/>
<dbReference type="EMBL" id="SDMP01000007">
    <property type="protein sequence ID" value="RYR49677.1"/>
    <property type="molecule type" value="Genomic_DNA"/>
</dbReference>
<proteinExistence type="inferred from homology"/>
<evidence type="ECO:0000313" key="8">
    <source>
        <dbReference type="EMBL" id="RYR49677.1"/>
    </source>
</evidence>
<comment type="caution">
    <text evidence="8">The sequence shown here is derived from an EMBL/GenBank/DDBJ whole genome shotgun (WGS) entry which is preliminary data.</text>
</comment>
<dbReference type="GO" id="GO:0097361">
    <property type="term" value="C:cytosolic [4Fe-4S] assembly targeting complex"/>
    <property type="evidence" value="ECO:0007669"/>
    <property type="project" value="UniProtKB-UniRule"/>
</dbReference>
<dbReference type="SUPFAM" id="SSF48371">
    <property type="entry name" value="ARM repeat"/>
    <property type="match status" value="2"/>
</dbReference>
<organism evidence="8 9">
    <name type="scientific">Arachis hypogaea</name>
    <name type="common">Peanut</name>
    <dbReference type="NCBI Taxonomy" id="3818"/>
    <lineage>
        <taxon>Eukaryota</taxon>
        <taxon>Viridiplantae</taxon>
        <taxon>Streptophyta</taxon>
        <taxon>Embryophyta</taxon>
        <taxon>Tracheophyta</taxon>
        <taxon>Spermatophyta</taxon>
        <taxon>Magnoliopsida</taxon>
        <taxon>eudicotyledons</taxon>
        <taxon>Gunneridae</taxon>
        <taxon>Pentapetalae</taxon>
        <taxon>rosids</taxon>
        <taxon>fabids</taxon>
        <taxon>Fabales</taxon>
        <taxon>Fabaceae</taxon>
        <taxon>Papilionoideae</taxon>
        <taxon>50 kb inversion clade</taxon>
        <taxon>dalbergioids sensu lato</taxon>
        <taxon>Dalbergieae</taxon>
        <taxon>Pterocarpus clade</taxon>
        <taxon>Arachis</taxon>
    </lineage>
</organism>
<evidence type="ECO:0000313" key="9">
    <source>
        <dbReference type="Proteomes" id="UP000289738"/>
    </source>
</evidence>
<gene>
    <name evidence="8" type="ORF">Ahy_A07g036209</name>
</gene>
<dbReference type="GO" id="GO:0005634">
    <property type="term" value="C:nucleus"/>
    <property type="evidence" value="ECO:0007669"/>
    <property type="project" value="UniProtKB-SubCell"/>
</dbReference>
<dbReference type="InterPro" id="IPR011989">
    <property type="entry name" value="ARM-like"/>
</dbReference>
<reference evidence="8 9" key="1">
    <citation type="submission" date="2019-01" db="EMBL/GenBank/DDBJ databases">
        <title>Sequencing of cultivated peanut Arachis hypogaea provides insights into genome evolution and oil improvement.</title>
        <authorList>
            <person name="Chen X."/>
        </authorList>
    </citation>
    <scope>NUCLEOTIDE SEQUENCE [LARGE SCALE GENOMIC DNA]</scope>
    <source>
        <strain evidence="9">cv. Fuhuasheng</strain>
        <strain evidence="8">GDAAS-fuhuasheng2018</strain>
        <tissue evidence="8">Leaves</tissue>
    </source>
</reference>
<dbReference type="AlphaFoldDB" id="A0A445CFH9"/>